<keyword evidence="3 7" id="KW-0288">FMN</keyword>
<feature type="domain" description="FMN hydroxy acid dehydrogenase" evidence="8">
    <location>
        <begin position="1"/>
        <end position="378"/>
    </location>
</feature>
<feature type="binding site" evidence="7">
    <location>
        <position position="275"/>
    </location>
    <ligand>
        <name>FMN</name>
        <dbReference type="ChEBI" id="CHEBI:58210"/>
    </ligand>
</feature>
<proteinExistence type="inferred from homology"/>
<evidence type="ECO:0000259" key="8">
    <source>
        <dbReference type="PROSITE" id="PS51349"/>
    </source>
</evidence>
<dbReference type="EMBL" id="AUXZ01000112">
    <property type="protein sequence ID" value="KZN46668.1"/>
    <property type="molecule type" value="Genomic_DNA"/>
</dbReference>
<sequence>MKLDQYTCYSDFRKAAGRKLPKFVMDFIDGGAGDEKTLQGNTAGFKDIQLIPRMGSITGPGLLHAEVLGLSYAAPYGIAPLGLCGLVHPKAEMMLAKSAAKYNIPYIVSSASNSSLDALVKASGVSPWFQLYLSKIKSQTDELISHAQKYQCPVLVLTVDAPVPGIRRRDRHNGLRIPYRLNISNVIDSVTHPAWLIRHLTSGRLTFPLYQNLIDDQPNLTFSELMGIQTGGELNWEVIDEVRDKWQGKLILKGVMSVNDAHIAKKMGVDAVIISNHGGRQLDSVPAPITMLNQIFSKEFDREFLMLDSGLRSGEDIIKTITCGAGFTFLGRPFLYALAAYGERGLAQLQEVIFEELSVNMRLLGANSIDALNDEYVF</sequence>
<dbReference type="InterPro" id="IPR037396">
    <property type="entry name" value="FMN_HAD"/>
</dbReference>
<dbReference type="RefSeq" id="WP_063363507.1">
    <property type="nucleotide sequence ID" value="NZ_AUXZ01000112.1"/>
</dbReference>
<feature type="binding site" evidence="7">
    <location>
        <begin position="80"/>
        <end position="82"/>
    </location>
    <ligand>
        <name>FMN</name>
        <dbReference type="ChEBI" id="CHEBI:58210"/>
    </ligand>
</feature>
<feature type="binding site" evidence="7">
    <location>
        <position position="130"/>
    </location>
    <ligand>
        <name>FMN</name>
        <dbReference type="ChEBI" id="CHEBI:58210"/>
    </ligand>
</feature>
<evidence type="ECO:0000256" key="2">
    <source>
        <dbReference type="ARBA" id="ARBA00022630"/>
    </source>
</evidence>
<feature type="binding site" evidence="7">
    <location>
        <position position="277"/>
    </location>
    <ligand>
        <name>glyoxylate</name>
        <dbReference type="ChEBI" id="CHEBI:36655"/>
    </ligand>
</feature>
<feature type="binding site" evidence="7">
    <location>
        <position position="167"/>
    </location>
    <ligand>
        <name>glyoxylate</name>
        <dbReference type="ChEBI" id="CHEBI:36655"/>
    </ligand>
</feature>
<evidence type="ECO:0000256" key="1">
    <source>
        <dbReference type="ARBA" id="ARBA00001917"/>
    </source>
</evidence>
<comment type="cofactor">
    <cofactor evidence="1">
        <name>FMN</name>
        <dbReference type="ChEBI" id="CHEBI:58210"/>
    </cofactor>
</comment>
<feature type="binding site" evidence="7">
    <location>
        <begin position="331"/>
        <end position="332"/>
    </location>
    <ligand>
        <name>FMN</name>
        <dbReference type="ChEBI" id="CHEBI:58210"/>
    </ligand>
</feature>
<feature type="binding site" evidence="7">
    <location>
        <position position="253"/>
    </location>
    <ligand>
        <name>FMN</name>
        <dbReference type="ChEBI" id="CHEBI:58210"/>
    </ligand>
</feature>
<dbReference type="PANTHER" id="PTHR10578">
    <property type="entry name" value="S -2-HYDROXY-ACID OXIDASE-RELATED"/>
    <property type="match status" value="1"/>
</dbReference>
<feature type="binding site" evidence="7">
    <location>
        <position position="132"/>
    </location>
    <ligand>
        <name>glyoxylate</name>
        <dbReference type="ChEBI" id="CHEBI:36655"/>
    </ligand>
</feature>
<dbReference type="PROSITE" id="PS51349">
    <property type="entry name" value="FMN_HYDROXY_ACID_DH_2"/>
    <property type="match status" value="1"/>
</dbReference>
<keyword evidence="2 7" id="KW-0285">Flavoprotein</keyword>
<dbReference type="GO" id="GO:0004459">
    <property type="term" value="F:L-lactate dehydrogenase (NAD+) activity"/>
    <property type="evidence" value="ECO:0007669"/>
    <property type="project" value="TreeGrafter"/>
</dbReference>
<keyword evidence="4" id="KW-0560">Oxidoreductase</keyword>
<dbReference type="AlphaFoldDB" id="A0A167BL21"/>
<dbReference type="PROSITE" id="PS00557">
    <property type="entry name" value="FMN_HYDROXY_ACID_DH_1"/>
    <property type="match status" value="1"/>
</dbReference>
<name>A0A167BL21_9GAMM</name>
<evidence type="ECO:0000256" key="5">
    <source>
        <dbReference type="ARBA" id="ARBA00024042"/>
    </source>
</evidence>
<dbReference type="CDD" id="cd02809">
    <property type="entry name" value="alpha_hydroxyacid_oxid_FMN"/>
    <property type="match status" value="1"/>
</dbReference>
<dbReference type="Gene3D" id="3.20.20.70">
    <property type="entry name" value="Aldolase class I"/>
    <property type="match status" value="1"/>
</dbReference>
<dbReference type="InterPro" id="IPR013785">
    <property type="entry name" value="Aldolase_TIM"/>
</dbReference>
<evidence type="ECO:0000313" key="9">
    <source>
        <dbReference type="EMBL" id="KZN46668.1"/>
    </source>
</evidence>
<dbReference type="InterPro" id="IPR000262">
    <property type="entry name" value="FMN-dep_DH"/>
</dbReference>
<organism evidence="9 10">
    <name type="scientific">Pseudoalteromonas luteoviolacea H33</name>
    <dbReference type="NCBI Taxonomy" id="1365251"/>
    <lineage>
        <taxon>Bacteria</taxon>
        <taxon>Pseudomonadati</taxon>
        <taxon>Pseudomonadota</taxon>
        <taxon>Gammaproteobacteria</taxon>
        <taxon>Alteromonadales</taxon>
        <taxon>Pseudoalteromonadaceae</taxon>
        <taxon>Pseudoalteromonas</taxon>
    </lineage>
</organism>
<dbReference type="PANTHER" id="PTHR10578:SF107">
    <property type="entry name" value="2-HYDROXYACID OXIDASE 1"/>
    <property type="match status" value="1"/>
</dbReference>
<dbReference type="GO" id="GO:0010181">
    <property type="term" value="F:FMN binding"/>
    <property type="evidence" value="ECO:0007669"/>
    <property type="project" value="InterPro"/>
</dbReference>
<dbReference type="OrthoDB" id="9770452at2"/>
<accession>A0A167BL21</accession>
<feature type="binding site" evidence="7">
    <location>
        <begin position="308"/>
        <end position="312"/>
    </location>
    <ligand>
        <name>FMN</name>
        <dbReference type="ChEBI" id="CHEBI:58210"/>
    </ligand>
</feature>
<dbReference type="InterPro" id="IPR008259">
    <property type="entry name" value="FMN_hydac_DH_AS"/>
</dbReference>
<protein>
    <recommendedName>
        <fullName evidence="8">FMN hydroxy acid dehydrogenase domain-containing protein</fullName>
    </recommendedName>
</protein>
<dbReference type="Proteomes" id="UP000076503">
    <property type="component" value="Unassembled WGS sequence"/>
</dbReference>
<evidence type="ECO:0000256" key="7">
    <source>
        <dbReference type="PIRSR" id="PIRSR000138-2"/>
    </source>
</evidence>
<feature type="binding site" evidence="7">
    <location>
        <position position="109"/>
    </location>
    <ligand>
        <name>FMN</name>
        <dbReference type="ChEBI" id="CHEBI:58210"/>
    </ligand>
</feature>
<gene>
    <name evidence="9" type="ORF">N476_24065</name>
</gene>
<dbReference type="SUPFAM" id="SSF51395">
    <property type="entry name" value="FMN-linked oxidoreductases"/>
    <property type="match status" value="1"/>
</dbReference>
<dbReference type="InterPro" id="IPR012133">
    <property type="entry name" value="Alpha-hydoxy_acid_DH_FMN"/>
</dbReference>
<comment type="similarity">
    <text evidence="5">Belongs to the FMN-dependent alpha-hydroxy acid dehydrogenase family.</text>
</comment>
<evidence type="ECO:0000256" key="4">
    <source>
        <dbReference type="ARBA" id="ARBA00023002"/>
    </source>
</evidence>
<feature type="active site" description="Proton acceptor" evidence="6">
    <location>
        <position position="277"/>
    </location>
</feature>
<evidence type="ECO:0000313" key="10">
    <source>
        <dbReference type="Proteomes" id="UP000076503"/>
    </source>
</evidence>
<reference evidence="9 10" key="1">
    <citation type="submission" date="2013-07" db="EMBL/GenBank/DDBJ databases">
        <title>Comparative Genomic and Metabolomic Analysis of Twelve Strains of Pseudoalteromonas luteoviolacea.</title>
        <authorList>
            <person name="Vynne N.G."/>
            <person name="Mansson M."/>
            <person name="Gram L."/>
        </authorList>
    </citation>
    <scope>NUCLEOTIDE SEQUENCE [LARGE SCALE GENOMIC DNA]</scope>
    <source>
        <strain evidence="9 10">H33</strain>
    </source>
</reference>
<feature type="binding site" evidence="7">
    <location>
        <position position="280"/>
    </location>
    <ligand>
        <name>glyoxylate</name>
        <dbReference type="ChEBI" id="CHEBI:36655"/>
    </ligand>
</feature>
<evidence type="ECO:0000256" key="6">
    <source>
        <dbReference type="PIRSR" id="PIRSR000138-1"/>
    </source>
</evidence>
<comment type="caution">
    <text evidence="9">The sequence shown here is derived from an EMBL/GenBank/DDBJ whole genome shotgun (WGS) entry which is preliminary data.</text>
</comment>
<dbReference type="GO" id="GO:0005886">
    <property type="term" value="C:plasma membrane"/>
    <property type="evidence" value="ECO:0007669"/>
    <property type="project" value="TreeGrafter"/>
</dbReference>
<evidence type="ECO:0000256" key="3">
    <source>
        <dbReference type="ARBA" id="ARBA00022643"/>
    </source>
</evidence>
<dbReference type="Pfam" id="PF01070">
    <property type="entry name" value="FMN_dh"/>
    <property type="match status" value="1"/>
</dbReference>
<dbReference type="PATRIC" id="fig|1365251.3.peg.4298"/>
<feature type="binding site" evidence="7">
    <location>
        <position position="158"/>
    </location>
    <ligand>
        <name>FMN</name>
        <dbReference type="ChEBI" id="CHEBI:58210"/>
    </ligand>
</feature>
<dbReference type="PIRSF" id="PIRSF000138">
    <property type="entry name" value="Al-hdrx_acd_dh"/>
    <property type="match status" value="1"/>
</dbReference>
<dbReference type="GO" id="GO:0009060">
    <property type="term" value="P:aerobic respiration"/>
    <property type="evidence" value="ECO:0007669"/>
    <property type="project" value="TreeGrafter"/>
</dbReference>